<dbReference type="CDD" id="cd18774">
    <property type="entry name" value="PDC2_HK_sensor"/>
    <property type="match status" value="1"/>
</dbReference>
<keyword evidence="3" id="KW-0808">Transferase</keyword>
<comment type="subcellular location">
    <subcellularLocation>
        <location evidence="1">Membrane</location>
    </subcellularLocation>
</comment>
<dbReference type="OrthoDB" id="9809348at2"/>
<evidence type="ECO:0000256" key="5">
    <source>
        <dbReference type="SAM" id="Phobius"/>
    </source>
</evidence>
<accession>A0A0J9C0U7</accession>
<dbReference type="Gene3D" id="6.10.340.10">
    <property type="match status" value="1"/>
</dbReference>
<dbReference type="PROSITE" id="PS50885">
    <property type="entry name" value="HAMP"/>
    <property type="match status" value="1"/>
</dbReference>
<protein>
    <recommendedName>
        <fullName evidence="6">HAMP domain-containing protein</fullName>
    </recommendedName>
</protein>
<dbReference type="GeneID" id="93163323"/>
<keyword evidence="5" id="KW-1133">Transmembrane helix</keyword>
<dbReference type="AlphaFoldDB" id="A0A0J9C0U7"/>
<keyword evidence="2" id="KW-0597">Phosphoprotein</keyword>
<dbReference type="SUPFAM" id="SSF55874">
    <property type="entry name" value="ATPase domain of HSP90 chaperone/DNA topoisomerase II/histidine kinase"/>
    <property type="match status" value="1"/>
</dbReference>
<proteinExistence type="predicted"/>
<dbReference type="GO" id="GO:0016020">
    <property type="term" value="C:membrane"/>
    <property type="evidence" value="ECO:0007669"/>
    <property type="project" value="UniProtKB-SubCell"/>
</dbReference>
<dbReference type="PANTHER" id="PTHR34220">
    <property type="entry name" value="SENSOR HISTIDINE KINASE YPDA"/>
    <property type="match status" value="1"/>
</dbReference>
<dbReference type="RefSeq" id="WP_048930070.1">
    <property type="nucleotide sequence ID" value="NZ_KQ235878.1"/>
</dbReference>
<evidence type="ECO:0000256" key="3">
    <source>
        <dbReference type="ARBA" id="ARBA00022679"/>
    </source>
</evidence>
<dbReference type="EMBL" id="ADLK01000022">
    <property type="protein sequence ID" value="KMW18728.1"/>
    <property type="molecule type" value="Genomic_DNA"/>
</dbReference>
<feature type="transmembrane region" description="Helical" evidence="5">
    <location>
        <begin position="12"/>
        <end position="35"/>
    </location>
</feature>
<keyword evidence="5" id="KW-0812">Transmembrane</keyword>
<name>A0A0J9C0U7_9FIRM</name>
<dbReference type="InterPro" id="IPR003660">
    <property type="entry name" value="HAMP_dom"/>
</dbReference>
<dbReference type="InterPro" id="IPR036890">
    <property type="entry name" value="HATPase_C_sf"/>
</dbReference>
<keyword evidence="5" id="KW-0472">Membrane</keyword>
<evidence type="ECO:0000313" key="7">
    <source>
        <dbReference type="EMBL" id="KMW18728.1"/>
    </source>
</evidence>
<gene>
    <name evidence="7" type="ORF">HMPREF9470_02832</name>
</gene>
<dbReference type="InterPro" id="IPR010559">
    <property type="entry name" value="Sig_transdc_His_kin_internal"/>
</dbReference>
<dbReference type="GO" id="GO:0000155">
    <property type="term" value="F:phosphorelay sensor kinase activity"/>
    <property type="evidence" value="ECO:0007669"/>
    <property type="project" value="InterPro"/>
</dbReference>
<evidence type="ECO:0000313" key="8">
    <source>
        <dbReference type="Proteomes" id="UP000037392"/>
    </source>
</evidence>
<dbReference type="PANTHER" id="PTHR34220:SF7">
    <property type="entry name" value="SENSOR HISTIDINE KINASE YPDA"/>
    <property type="match status" value="1"/>
</dbReference>
<evidence type="ECO:0000256" key="1">
    <source>
        <dbReference type="ARBA" id="ARBA00004370"/>
    </source>
</evidence>
<evidence type="ECO:0000256" key="4">
    <source>
        <dbReference type="SAM" id="Coils"/>
    </source>
</evidence>
<feature type="transmembrane region" description="Helical" evidence="5">
    <location>
        <begin position="297"/>
        <end position="317"/>
    </location>
</feature>
<comment type="caution">
    <text evidence="7">The sequence shown here is derived from an EMBL/GenBank/DDBJ whole genome shotgun (WGS) entry which is preliminary data.</text>
</comment>
<dbReference type="Gene3D" id="3.30.450.20">
    <property type="entry name" value="PAS domain"/>
    <property type="match status" value="1"/>
</dbReference>
<dbReference type="PATRIC" id="fig|742734.4.peg.3034"/>
<evidence type="ECO:0000256" key="2">
    <source>
        <dbReference type="ARBA" id="ARBA00022553"/>
    </source>
</evidence>
<feature type="domain" description="HAMP" evidence="6">
    <location>
        <begin position="319"/>
        <end position="370"/>
    </location>
</feature>
<dbReference type="Proteomes" id="UP000037392">
    <property type="component" value="Unassembled WGS sequence"/>
</dbReference>
<organism evidence="7 8">
    <name type="scientific">[Clostridium] citroniae WAL-19142</name>
    <dbReference type="NCBI Taxonomy" id="742734"/>
    <lineage>
        <taxon>Bacteria</taxon>
        <taxon>Bacillati</taxon>
        <taxon>Bacillota</taxon>
        <taxon>Clostridia</taxon>
        <taxon>Lachnospirales</taxon>
        <taxon>Lachnospiraceae</taxon>
        <taxon>Enterocloster</taxon>
    </lineage>
</organism>
<dbReference type="Gene3D" id="3.30.565.10">
    <property type="entry name" value="Histidine kinase-like ATPase, C-terminal domain"/>
    <property type="match status" value="1"/>
</dbReference>
<keyword evidence="4" id="KW-0175">Coiled coil</keyword>
<feature type="coiled-coil region" evidence="4">
    <location>
        <begin position="358"/>
        <end position="385"/>
    </location>
</feature>
<dbReference type="Pfam" id="PF06580">
    <property type="entry name" value="His_kinase"/>
    <property type="match status" value="1"/>
</dbReference>
<evidence type="ECO:0000259" key="6">
    <source>
        <dbReference type="PROSITE" id="PS50885"/>
    </source>
</evidence>
<reference evidence="7 8" key="1">
    <citation type="submission" date="2011-04" db="EMBL/GenBank/DDBJ databases">
        <title>The Genome Sequence of Clostridium citroniae WAL-19142.</title>
        <authorList>
            <consortium name="The Broad Institute Genome Sequencing Platform"/>
            <person name="Earl A."/>
            <person name="Ward D."/>
            <person name="Feldgarden M."/>
            <person name="Gevers D."/>
            <person name="Warren Y.A."/>
            <person name="Tyrrell K.L."/>
            <person name="Citron D.M."/>
            <person name="Goldstein E.J."/>
            <person name="Daigneault M."/>
            <person name="Allen-Vercoe E."/>
            <person name="Young S.K."/>
            <person name="Zeng Q."/>
            <person name="Gargeya S."/>
            <person name="Fitzgerald M."/>
            <person name="Haas B."/>
            <person name="Abouelleil A."/>
            <person name="Alvarado L."/>
            <person name="Arachchi H.M."/>
            <person name="Berlin A."/>
            <person name="Brown A."/>
            <person name="Chapman S.B."/>
            <person name="Chen Z."/>
            <person name="Dunbar C."/>
            <person name="Freedman E."/>
            <person name="Gearin G."/>
            <person name="Gellesch M."/>
            <person name="Goldberg J."/>
            <person name="Griggs A."/>
            <person name="Gujja S."/>
            <person name="Heilman E.R."/>
            <person name="Heiman D."/>
            <person name="Howarth C."/>
            <person name="Larson L."/>
            <person name="Lui A."/>
            <person name="MacDonald P.J."/>
            <person name="Mehta T."/>
            <person name="Montmayeur A."/>
            <person name="Murphy C."/>
            <person name="Neiman D."/>
            <person name="Pearson M."/>
            <person name="Priest M."/>
            <person name="Roberts A."/>
            <person name="Saif S."/>
            <person name="Shea T."/>
            <person name="Shenoy N."/>
            <person name="Sisk P."/>
            <person name="Stolte C."/>
            <person name="Sykes S."/>
            <person name="White J."/>
            <person name="Yandava C."/>
            <person name="Wortman J."/>
            <person name="Nusbaum C."/>
            <person name="Birren B."/>
        </authorList>
    </citation>
    <scope>NUCLEOTIDE SEQUENCE [LARGE SCALE GENOMIC DNA]</scope>
    <source>
        <strain evidence="7 8">WAL-19142</strain>
    </source>
</reference>
<dbReference type="InterPro" id="IPR050640">
    <property type="entry name" value="Bact_2-comp_sensor_kinase"/>
</dbReference>
<sequence>MAYRSRRTFQKQVMRTFLPATILLILFSGIMMYMLGAGQVKKNARYLIANTTRQTAAVVDSKLELTLGKCSELNKTLALWRMVNHPYTEDSKTNEYQDMITVHKFLQGIYNDSNGAIDSIAFQTVYGNRLNVYYDMVYDYSHLSWDSFEDGRRDSLFWVNAHADEVFSTRIPREVFSLVIPYNNTKKEYTGLLVINFKGDYFQELLNEAEISRNGYVFLLSEDGCLMPEPSDNRSGLNEEQLDQLRGMTGSGDFEIWDQESREMLDIHYTPLKANSWTAVSVTPHSDLYSTLDNFKAVFFMIIVAAAILSVLVAVFCSRYVSRPIKELSEQVLAFEKNRDMVFGVNAGYEITTLAGGLNHLKTTIDRLLEQVREEQKQKSHLELMIMQSQIKPHFLYNTLGSIKALADLKESQKASSMCESLIRFYRISLSNGNSVITVGMEMELVDNYLRILEYRYGEKFEYSFEIEKGLEHAKIPRMMLQPLVENAVYHGIKPKDGGGMILVSGRMEDGFMVITVFDDGVGMDANTLDRLREDLKEEAIAPGKQGGFAMRNVYMRLKGFYGEQAGMKIDSVKDVYTQVQIMVPLDVMEGIAYVQTDDRG</sequence>